<comment type="similarity">
    <text evidence="3">Belongs to the flagella basal body rod proteins family.</text>
</comment>
<evidence type="ECO:0000256" key="3">
    <source>
        <dbReference type="ARBA" id="ARBA00009677"/>
    </source>
</evidence>
<comment type="caution">
    <text evidence="10">The sequence shown here is derived from an EMBL/GenBank/DDBJ whole genome shotgun (WGS) entry which is preliminary data.</text>
</comment>
<dbReference type="PRINTS" id="PR01005">
    <property type="entry name" value="FLGHOOKAP1"/>
</dbReference>
<name>A0ABT0N3U5_9GAMM</name>
<sequence>MGVDLLNIARTGVLASQSQLGVTSNNITNVNTEGYHRQVAQQSALLPQQIGGNFYGTGTYVSDVKRIYNEFASRELRLGQSTLSHAETSHTKLTELDALFSQIGKAVPQGLNDLFSDLGNLVDQPEDLGIRGGVLNSAGQLANAINQIQSGLDGQMQYTNDQIEGVTKRINEISSELANLNGELLKTGEGNMQLLDEQDRLLKELSGYVQINVIPQEGGVKSVMLGGSAMLVSGQEVMTVSLQDGDPFPQEPKLAVEVGGNPVAIDGTKVGGELGALFQYRDETLLPSMHEVGQLALGVADAFNEMQKQGLDLNGEVGSNIFNDINDPLASFGRVGAVSDNAGTAALSVEITDTAALNGTQYELSFTAPSTYELKDSRTGNVQNLTLSGTTLTGGDGFTINIDSGALADGDEFIIRPTAGAATGLKVEMTDPKGIAAGTGVSADENNAGDVEVQITSIDNRGAANFPVTGSELTFEINTATNQYQVYDKDGNAVGGPTAYTPPSISAFGFTFDVTANGTSTERFTFDLSIKPGDNSNALQMAKLNEAKLMNGGKSSFADVYETTKQNVGHKTKSAEVSMEAAEAVYLQAQARVQSTSGVNLDEEAANLMRFQQSYQAAARIMTVSQQIFDSLITSAR</sequence>
<keyword evidence="10" id="KW-0966">Cell projection</keyword>
<feature type="domain" description="Flagellar hook-associated protein FlgK helical" evidence="9">
    <location>
        <begin position="93"/>
        <end position="322"/>
    </location>
</feature>
<dbReference type="InterPro" id="IPR010930">
    <property type="entry name" value="Flg_bb/hook_C_dom"/>
</dbReference>
<protein>
    <recommendedName>
        <fullName evidence="4">Flagellar hook-associated protein 1</fullName>
    </recommendedName>
</protein>
<dbReference type="PANTHER" id="PTHR30033:SF1">
    <property type="entry name" value="FLAGELLAR HOOK-ASSOCIATED PROTEIN 1"/>
    <property type="match status" value="1"/>
</dbReference>
<evidence type="ECO:0000259" key="8">
    <source>
        <dbReference type="Pfam" id="PF06429"/>
    </source>
</evidence>
<gene>
    <name evidence="10" type="primary">flgK</name>
    <name evidence="10" type="ORF">L2725_04870</name>
</gene>
<evidence type="ECO:0000256" key="5">
    <source>
        <dbReference type="ARBA" id="ARBA00022525"/>
    </source>
</evidence>
<keyword evidence="10" id="KW-0282">Flagellum</keyword>
<dbReference type="InterPro" id="IPR002371">
    <property type="entry name" value="FlgK"/>
</dbReference>
<keyword evidence="11" id="KW-1185">Reference proteome</keyword>
<keyword evidence="6" id="KW-0975">Bacterial flagellum</keyword>
<feature type="domain" description="Flagellar basal body rod protein N-terminal" evidence="7">
    <location>
        <begin position="6"/>
        <end position="35"/>
    </location>
</feature>
<evidence type="ECO:0000256" key="1">
    <source>
        <dbReference type="ARBA" id="ARBA00004365"/>
    </source>
</evidence>
<evidence type="ECO:0000259" key="7">
    <source>
        <dbReference type="Pfam" id="PF00460"/>
    </source>
</evidence>
<dbReference type="Proteomes" id="UP001202831">
    <property type="component" value="Unassembled WGS sequence"/>
</dbReference>
<dbReference type="Pfam" id="PF06429">
    <property type="entry name" value="Flg_bbr_C"/>
    <property type="match status" value="1"/>
</dbReference>
<dbReference type="Pfam" id="PF22638">
    <property type="entry name" value="FlgK_D1"/>
    <property type="match status" value="1"/>
</dbReference>
<dbReference type="InterPro" id="IPR001444">
    <property type="entry name" value="Flag_bb_rod_N"/>
</dbReference>
<keyword evidence="5" id="KW-0964">Secreted</keyword>
<evidence type="ECO:0000259" key="9">
    <source>
        <dbReference type="Pfam" id="PF22638"/>
    </source>
</evidence>
<accession>A0ABT0N3U5</accession>
<dbReference type="SUPFAM" id="SSF64518">
    <property type="entry name" value="Phase 1 flagellin"/>
    <property type="match status" value="2"/>
</dbReference>
<feature type="domain" description="Flagellar basal-body/hook protein C-terminal" evidence="8">
    <location>
        <begin position="595"/>
        <end position="633"/>
    </location>
</feature>
<evidence type="ECO:0000313" key="11">
    <source>
        <dbReference type="Proteomes" id="UP001202831"/>
    </source>
</evidence>
<evidence type="ECO:0000256" key="2">
    <source>
        <dbReference type="ARBA" id="ARBA00004613"/>
    </source>
</evidence>
<organism evidence="10 11">
    <name type="scientific">Shewanella corallii</name>
    <dbReference type="NCBI Taxonomy" id="560080"/>
    <lineage>
        <taxon>Bacteria</taxon>
        <taxon>Pseudomonadati</taxon>
        <taxon>Pseudomonadota</taxon>
        <taxon>Gammaproteobacteria</taxon>
        <taxon>Alteromonadales</taxon>
        <taxon>Shewanellaceae</taxon>
        <taxon>Shewanella</taxon>
    </lineage>
</organism>
<keyword evidence="10" id="KW-0969">Cilium</keyword>
<dbReference type="InterPro" id="IPR053927">
    <property type="entry name" value="FlgK_helical"/>
</dbReference>
<proteinExistence type="inferred from homology"/>
<dbReference type="PANTHER" id="PTHR30033">
    <property type="entry name" value="FLAGELLAR HOOK-ASSOCIATED PROTEIN 1"/>
    <property type="match status" value="1"/>
</dbReference>
<evidence type="ECO:0000313" key="10">
    <source>
        <dbReference type="EMBL" id="MCL2913116.1"/>
    </source>
</evidence>
<evidence type="ECO:0000256" key="4">
    <source>
        <dbReference type="ARBA" id="ARBA00016244"/>
    </source>
</evidence>
<comment type="subcellular location">
    <subcellularLocation>
        <location evidence="1">Bacterial flagellum</location>
    </subcellularLocation>
    <subcellularLocation>
        <location evidence="2">Secreted</location>
    </subcellularLocation>
</comment>
<dbReference type="NCBIfam" id="TIGR02492">
    <property type="entry name" value="flgK_ends"/>
    <property type="match status" value="1"/>
</dbReference>
<dbReference type="RefSeq" id="WP_249247902.1">
    <property type="nucleotide sequence ID" value="NZ_JAKIKT010000001.1"/>
</dbReference>
<dbReference type="EMBL" id="JAKIKT010000001">
    <property type="protein sequence ID" value="MCL2913116.1"/>
    <property type="molecule type" value="Genomic_DNA"/>
</dbReference>
<dbReference type="Pfam" id="PF00460">
    <property type="entry name" value="Flg_bb_rod"/>
    <property type="match status" value="1"/>
</dbReference>
<reference evidence="10 11" key="1">
    <citation type="submission" date="2022-01" db="EMBL/GenBank/DDBJ databases">
        <title>Whole genome-based taxonomy of the Shewanellaceae.</title>
        <authorList>
            <person name="Martin-Rodriguez A.J."/>
        </authorList>
    </citation>
    <scope>NUCLEOTIDE SEQUENCE [LARGE SCALE GENOMIC DNA]</scope>
    <source>
        <strain evidence="10 11">DSM 21332</strain>
    </source>
</reference>
<evidence type="ECO:0000256" key="6">
    <source>
        <dbReference type="ARBA" id="ARBA00023143"/>
    </source>
</evidence>